<reference evidence="8" key="1">
    <citation type="journal article" date="2019" name="Int. J. Syst. Evol. Microbiol.">
        <title>The Global Catalogue of Microorganisms (GCM) 10K type strain sequencing project: providing services to taxonomists for standard genome sequencing and annotation.</title>
        <authorList>
            <consortium name="The Broad Institute Genomics Platform"/>
            <consortium name="The Broad Institute Genome Sequencing Center for Infectious Disease"/>
            <person name="Wu L."/>
            <person name="Ma J."/>
        </authorList>
    </citation>
    <scope>NUCLEOTIDE SEQUENCE [LARGE SCALE GENOMIC DNA]</scope>
    <source>
        <strain evidence="8">JCM 16014</strain>
    </source>
</reference>
<keyword evidence="4 5" id="KW-0720">Serine protease</keyword>
<evidence type="ECO:0000256" key="4">
    <source>
        <dbReference type="ARBA" id="ARBA00022825"/>
    </source>
</evidence>
<feature type="active site" description="Charge relay system" evidence="5">
    <location>
        <position position="155"/>
    </location>
</feature>
<dbReference type="Gene3D" id="3.40.50.200">
    <property type="entry name" value="Peptidase S8/S53 domain"/>
    <property type="match status" value="1"/>
</dbReference>
<dbReference type="EMBL" id="BAAAQN010000091">
    <property type="protein sequence ID" value="GAA2063421.1"/>
    <property type="molecule type" value="Genomic_DNA"/>
</dbReference>
<comment type="similarity">
    <text evidence="1 5">Belongs to the peptidase S8 family.</text>
</comment>
<keyword evidence="8" id="KW-1185">Reference proteome</keyword>
<evidence type="ECO:0000259" key="6">
    <source>
        <dbReference type="Pfam" id="PF00082"/>
    </source>
</evidence>
<evidence type="ECO:0000313" key="7">
    <source>
        <dbReference type="EMBL" id="GAA2063421.1"/>
    </source>
</evidence>
<name>A0ABP5H2K8_9ACTN</name>
<dbReference type="PRINTS" id="PR00723">
    <property type="entry name" value="SUBTILISIN"/>
</dbReference>
<dbReference type="InterPro" id="IPR022398">
    <property type="entry name" value="Peptidase_S8_His-AS"/>
</dbReference>
<evidence type="ECO:0000256" key="1">
    <source>
        <dbReference type="ARBA" id="ARBA00011073"/>
    </source>
</evidence>
<sequence>MRRGGGAAVGPLARVAAAVAPGRAAAVARGRAERVVAPGRAAAVGPLARVAAVVALGAGFVVVPGVGGSSAAADACTPSVTPVAVSPGIPWTQTTLRVADLAPFVAVGAAPVKVAVLDSGIDVSAPQLAGAVDVAASVSVVDPKAYPPTADALGHGTMVAGIIAARARPGVGVVGLAPSVVSLLSIRAYRTCETEDAPLARGIREAVARGARIVNVSAGTSADTPDLAAAVRAAQDAGVLIVAAAGNLGDQRDGDPPQYPAAYPGVVAVAATGPDRAVAGYSEHGPYVGLTAPGGTSQAPVIGIGPGASGTLAAGIGTSFAAPFVTATAALVWSRNPGLTAAQVRQRLYATADRMAAGAPDESYGWGVVDPYAALTEVAVPDPQGPTTRSAEPLTISAVRKPSDTSGRALVIGGGGILSAGAVAGARRLVRRRRPGSA</sequence>
<dbReference type="RefSeq" id="WP_344671754.1">
    <property type="nucleotide sequence ID" value="NZ_BAAAQN010000091.1"/>
</dbReference>
<keyword evidence="2 5" id="KW-0645">Protease</keyword>
<dbReference type="PROSITE" id="PS00138">
    <property type="entry name" value="SUBTILASE_SER"/>
    <property type="match status" value="1"/>
</dbReference>
<dbReference type="PROSITE" id="PS00137">
    <property type="entry name" value="SUBTILASE_HIS"/>
    <property type="match status" value="1"/>
</dbReference>
<feature type="active site" description="Charge relay system" evidence="5">
    <location>
        <position position="319"/>
    </location>
</feature>
<feature type="domain" description="Peptidase S8/S53" evidence="6">
    <location>
        <begin position="112"/>
        <end position="367"/>
    </location>
</feature>
<comment type="caution">
    <text evidence="7">The sequence shown here is derived from an EMBL/GenBank/DDBJ whole genome shotgun (WGS) entry which is preliminary data.</text>
</comment>
<gene>
    <name evidence="7" type="ORF">GCM10009839_88400</name>
</gene>
<dbReference type="InterPro" id="IPR023828">
    <property type="entry name" value="Peptidase_S8_Ser-AS"/>
</dbReference>
<organism evidence="7 8">
    <name type="scientific">Catenulispora yoronensis</name>
    <dbReference type="NCBI Taxonomy" id="450799"/>
    <lineage>
        <taxon>Bacteria</taxon>
        <taxon>Bacillati</taxon>
        <taxon>Actinomycetota</taxon>
        <taxon>Actinomycetes</taxon>
        <taxon>Catenulisporales</taxon>
        <taxon>Catenulisporaceae</taxon>
        <taxon>Catenulispora</taxon>
    </lineage>
</organism>
<evidence type="ECO:0000256" key="2">
    <source>
        <dbReference type="ARBA" id="ARBA00022670"/>
    </source>
</evidence>
<accession>A0ABP5H2K8</accession>
<protein>
    <recommendedName>
        <fullName evidence="6">Peptidase S8/S53 domain-containing protein</fullName>
    </recommendedName>
</protein>
<dbReference type="PANTHER" id="PTHR43806">
    <property type="entry name" value="PEPTIDASE S8"/>
    <property type="match status" value="1"/>
</dbReference>
<dbReference type="SUPFAM" id="SSF52743">
    <property type="entry name" value="Subtilisin-like"/>
    <property type="match status" value="1"/>
</dbReference>
<dbReference type="Proteomes" id="UP001500751">
    <property type="component" value="Unassembled WGS sequence"/>
</dbReference>
<evidence type="ECO:0000313" key="8">
    <source>
        <dbReference type="Proteomes" id="UP001500751"/>
    </source>
</evidence>
<dbReference type="Pfam" id="PF00082">
    <property type="entry name" value="Peptidase_S8"/>
    <property type="match status" value="1"/>
</dbReference>
<dbReference type="InterPro" id="IPR050131">
    <property type="entry name" value="Peptidase_S8_subtilisin-like"/>
</dbReference>
<proteinExistence type="inferred from homology"/>
<keyword evidence="3 5" id="KW-0378">Hydrolase</keyword>
<dbReference type="InterPro" id="IPR036852">
    <property type="entry name" value="Peptidase_S8/S53_dom_sf"/>
</dbReference>
<evidence type="ECO:0000256" key="5">
    <source>
        <dbReference type="PROSITE-ProRule" id="PRU01240"/>
    </source>
</evidence>
<dbReference type="InterPro" id="IPR000209">
    <property type="entry name" value="Peptidase_S8/S53_dom"/>
</dbReference>
<dbReference type="PROSITE" id="PS51892">
    <property type="entry name" value="SUBTILASE"/>
    <property type="match status" value="1"/>
</dbReference>
<feature type="active site" description="Charge relay system" evidence="5">
    <location>
        <position position="118"/>
    </location>
</feature>
<evidence type="ECO:0000256" key="3">
    <source>
        <dbReference type="ARBA" id="ARBA00022801"/>
    </source>
</evidence>
<dbReference type="PANTHER" id="PTHR43806:SF11">
    <property type="entry name" value="CEREVISIN-RELATED"/>
    <property type="match status" value="1"/>
</dbReference>
<dbReference type="InterPro" id="IPR015500">
    <property type="entry name" value="Peptidase_S8_subtilisin-rel"/>
</dbReference>